<dbReference type="Pfam" id="PF00294">
    <property type="entry name" value="PfkB"/>
    <property type="match status" value="1"/>
</dbReference>
<feature type="domain" description="Carbohydrate kinase PfkB" evidence="7">
    <location>
        <begin position="5"/>
        <end position="305"/>
    </location>
</feature>
<evidence type="ECO:0000256" key="3">
    <source>
        <dbReference type="ARBA" id="ARBA00022741"/>
    </source>
</evidence>
<keyword evidence="9" id="KW-1185">Reference proteome</keyword>
<dbReference type="PANTHER" id="PTHR43085:SF1">
    <property type="entry name" value="PSEUDOURIDINE KINASE-RELATED"/>
    <property type="match status" value="1"/>
</dbReference>
<name>A0ABW5BWY6_9BACI</name>
<evidence type="ECO:0000313" key="9">
    <source>
        <dbReference type="Proteomes" id="UP001597318"/>
    </source>
</evidence>
<keyword evidence="2 6" id="KW-0808">Transferase</keyword>
<protein>
    <submittedName>
        <fullName evidence="8">Aminoimidazole riboside kinase</fullName>
    </submittedName>
</protein>
<keyword evidence="4 6" id="KW-0418">Kinase</keyword>
<reference evidence="9" key="1">
    <citation type="journal article" date="2019" name="Int. J. Syst. Evol. Microbiol.">
        <title>The Global Catalogue of Microorganisms (GCM) 10K type strain sequencing project: providing services to taxonomists for standard genome sequencing and annotation.</title>
        <authorList>
            <consortium name="The Broad Institute Genomics Platform"/>
            <consortium name="The Broad Institute Genome Sequencing Center for Infectious Disease"/>
            <person name="Wu L."/>
            <person name="Ma J."/>
        </authorList>
    </citation>
    <scope>NUCLEOTIDE SEQUENCE [LARGE SCALE GENOMIC DNA]</scope>
    <source>
        <strain evidence="9">CGMCC 1.15474</strain>
    </source>
</reference>
<dbReference type="PROSITE" id="PS00584">
    <property type="entry name" value="PFKB_KINASES_2"/>
    <property type="match status" value="1"/>
</dbReference>
<dbReference type="NCBIfam" id="NF006957">
    <property type="entry name" value="PRK09434.1"/>
    <property type="match status" value="1"/>
</dbReference>
<dbReference type="Proteomes" id="UP001597318">
    <property type="component" value="Unassembled WGS sequence"/>
</dbReference>
<dbReference type="InterPro" id="IPR011611">
    <property type="entry name" value="PfkB_dom"/>
</dbReference>
<keyword evidence="3" id="KW-0547">Nucleotide-binding</keyword>
<comment type="similarity">
    <text evidence="1 6">Belongs to the carbohydrate kinase PfkB family.</text>
</comment>
<proteinExistence type="inferred from homology"/>
<comment type="caution">
    <text evidence="8">The sequence shown here is derived from an EMBL/GenBank/DDBJ whole genome shotgun (WGS) entry which is preliminary data.</text>
</comment>
<dbReference type="Gene3D" id="3.40.1190.20">
    <property type="match status" value="1"/>
</dbReference>
<dbReference type="CDD" id="cd01167">
    <property type="entry name" value="bac_FRK"/>
    <property type="match status" value="1"/>
</dbReference>
<dbReference type="PRINTS" id="PR00990">
    <property type="entry name" value="RIBOKINASE"/>
</dbReference>
<accession>A0ABW5BWY6</accession>
<sequence length="321" mass="35274">MRSGVISLGEALIDFIPLDKQNNHFQKSPGGAPANVAVGISRLGLKSTFLGKVGDDVLGKFLYETLENHHVRVNQMIFTSEHKTGVVFVTNAEDGERSFDFYINPSADRFLKSKEIDTEDFVTHKIFHFGSISMISDSSKEATKYGVELAKKNNMIVSYDPNLRLDLWNSEKTARETIKSMIIFADILKISQEELTFITGETEIIKGIEFMKSYEIPLLIVTMGALGCYVCTYEGYQHVPAIKVNAVDTTGAGDAFVSGILYSINEYAGDIHTLSLEKAVEMAEFASISGALAASTKGAMTALPTLEQIKMLLTKVGENVE</sequence>
<evidence type="ECO:0000256" key="5">
    <source>
        <dbReference type="ARBA" id="ARBA00022840"/>
    </source>
</evidence>
<evidence type="ECO:0000259" key="7">
    <source>
        <dbReference type="Pfam" id="PF00294"/>
    </source>
</evidence>
<dbReference type="PROSITE" id="PS00583">
    <property type="entry name" value="PFKB_KINASES_1"/>
    <property type="match status" value="1"/>
</dbReference>
<dbReference type="InterPro" id="IPR002139">
    <property type="entry name" value="Ribo/fructo_kinase"/>
</dbReference>
<dbReference type="InterPro" id="IPR050306">
    <property type="entry name" value="PfkB_Carbo_kinase"/>
</dbReference>
<organism evidence="8 9">
    <name type="scientific">Metabacillus endolithicus</name>
    <dbReference type="NCBI Taxonomy" id="1535204"/>
    <lineage>
        <taxon>Bacteria</taxon>
        <taxon>Bacillati</taxon>
        <taxon>Bacillota</taxon>
        <taxon>Bacilli</taxon>
        <taxon>Bacillales</taxon>
        <taxon>Bacillaceae</taxon>
        <taxon>Metabacillus</taxon>
    </lineage>
</organism>
<evidence type="ECO:0000256" key="4">
    <source>
        <dbReference type="ARBA" id="ARBA00022777"/>
    </source>
</evidence>
<evidence type="ECO:0000256" key="1">
    <source>
        <dbReference type="ARBA" id="ARBA00010688"/>
    </source>
</evidence>
<dbReference type="GO" id="GO:0016301">
    <property type="term" value="F:kinase activity"/>
    <property type="evidence" value="ECO:0007669"/>
    <property type="project" value="UniProtKB-KW"/>
</dbReference>
<evidence type="ECO:0000313" key="8">
    <source>
        <dbReference type="EMBL" id="MFD2213445.1"/>
    </source>
</evidence>
<dbReference type="SUPFAM" id="SSF53613">
    <property type="entry name" value="Ribokinase-like"/>
    <property type="match status" value="1"/>
</dbReference>
<gene>
    <name evidence="8" type="ORF">ACFSKK_07020</name>
</gene>
<evidence type="ECO:0000256" key="6">
    <source>
        <dbReference type="RuleBase" id="RU003704"/>
    </source>
</evidence>
<dbReference type="EMBL" id="JBHUIK010000001">
    <property type="protein sequence ID" value="MFD2213445.1"/>
    <property type="molecule type" value="Genomic_DNA"/>
</dbReference>
<dbReference type="InterPro" id="IPR002173">
    <property type="entry name" value="Carboh/pur_kinase_PfkB_CS"/>
</dbReference>
<dbReference type="PANTHER" id="PTHR43085">
    <property type="entry name" value="HEXOKINASE FAMILY MEMBER"/>
    <property type="match status" value="1"/>
</dbReference>
<keyword evidence="5" id="KW-0067">ATP-binding</keyword>
<dbReference type="RefSeq" id="WP_379050767.1">
    <property type="nucleotide sequence ID" value="NZ_JBHUIK010000001.1"/>
</dbReference>
<dbReference type="InterPro" id="IPR029056">
    <property type="entry name" value="Ribokinase-like"/>
</dbReference>
<evidence type="ECO:0000256" key="2">
    <source>
        <dbReference type="ARBA" id="ARBA00022679"/>
    </source>
</evidence>